<name>A0A367VZ21_9PROT</name>
<dbReference type="EMBL" id="JPWF01000020">
    <property type="protein sequence ID" value="RCK31370.1"/>
    <property type="molecule type" value="Genomic_DNA"/>
</dbReference>
<organism evidence="1 2">
    <name type="scientific">Thalassospira profundimaris</name>
    <dbReference type="NCBI Taxonomy" id="502049"/>
    <lineage>
        <taxon>Bacteria</taxon>
        <taxon>Pseudomonadati</taxon>
        <taxon>Pseudomonadota</taxon>
        <taxon>Alphaproteobacteria</taxon>
        <taxon>Rhodospirillales</taxon>
        <taxon>Thalassospiraceae</taxon>
        <taxon>Thalassospira</taxon>
    </lineage>
</organism>
<evidence type="ECO:0000313" key="1">
    <source>
        <dbReference type="EMBL" id="RCK31370.1"/>
    </source>
</evidence>
<dbReference type="Proteomes" id="UP000253226">
    <property type="component" value="Unassembled WGS sequence"/>
</dbReference>
<protein>
    <submittedName>
        <fullName evidence="1">Uncharacterized protein</fullName>
    </submittedName>
</protein>
<reference evidence="1 2" key="1">
    <citation type="submission" date="2014-07" db="EMBL/GenBank/DDBJ databases">
        <title>Draft genome sequence of Thalassospira profundimaris 35.</title>
        <authorList>
            <person name="Lai Q."/>
            <person name="Shao Z."/>
        </authorList>
    </citation>
    <scope>NUCLEOTIDE SEQUENCE [LARGE SCALE GENOMIC DNA]</scope>
    <source>
        <strain evidence="1 2">35</strain>
    </source>
</reference>
<dbReference type="AlphaFoldDB" id="A0A367VZ21"/>
<accession>A0A367VZ21</accession>
<evidence type="ECO:0000313" key="2">
    <source>
        <dbReference type="Proteomes" id="UP000253226"/>
    </source>
</evidence>
<comment type="caution">
    <text evidence="1">The sequence shown here is derived from an EMBL/GenBank/DDBJ whole genome shotgun (WGS) entry which is preliminary data.</text>
</comment>
<sequence>MRVRMAYLQSRSGTSRLPQLMLAMLFGLVVLLPSVGHCASIDPFVGIYHGVTIEHAEDELQARDLDVSIEKTERGFTVDWATVIHKEDGREKNVSLSIEFFTTERPDIYGSAMRSGLFGKRIPNDPLKGEPFFWARIVDKTLTIHALYITDEGGYEMQVYERKLDEDGNMDLVFSRFRDGEQIRDVTGKLTRQKKTY</sequence>
<gene>
    <name evidence="1" type="ORF">TH19_21095</name>
</gene>
<proteinExistence type="predicted"/>